<evidence type="ECO:0000313" key="2">
    <source>
        <dbReference type="Proteomes" id="UP001255185"/>
    </source>
</evidence>
<organism evidence="1 2">
    <name type="scientific">Flavobacterium arsenatis</name>
    <dbReference type="NCBI Taxonomy" id="1484332"/>
    <lineage>
        <taxon>Bacteria</taxon>
        <taxon>Pseudomonadati</taxon>
        <taxon>Bacteroidota</taxon>
        <taxon>Flavobacteriia</taxon>
        <taxon>Flavobacteriales</taxon>
        <taxon>Flavobacteriaceae</taxon>
        <taxon>Flavobacterium</taxon>
    </lineage>
</organism>
<reference evidence="1 2" key="1">
    <citation type="submission" date="2023-07" db="EMBL/GenBank/DDBJ databases">
        <title>Sorghum-associated microbial communities from plants grown in Nebraska, USA.</title>
        <authorList>
            <person name="Schachtman D."/>
        </authorList>
    </citation>
    <scope>NUCLEOTIDE SEQUENCE [LARGE SCALE GENOMIC DNA]</scope>
    <source>
        <strain evidence="1 2">3773</strain>
    </source>
</reference>
<dbReference type="Proteomes" id="UP001255185">
    <property type="component" value="Unassembled WGS sequence"/>
</dbReference>
<protein>
    <recommendedName>
        <fullName evidence="3">Carboxypeptidase-like regulatory domain-containing protein</fullName>
    </recommendedName>
</protein>
<dbReference type="Pfam" id="PF13715">
    <property type="entry name" value="CarbopepD_reg_2"/>
    <property type="match status" value="1"/>
</dbReference>
<accession>A0ABU1TLM6</accession>
<keyword evidence="2" id="KW-1185">Reference proteome</keyword>
<sequence length="327" mass="37622">MKHTLRINLLLIFFFFSFHGMFAQQRLLTVKDSITNETLPYASINLLNGFGLFTDENGQVNLERDTPKTIKITYMGYASKEIFIDKLTSSIILLQPQANALSEVKVVNSKKGKGKRKDFTVKPHLHDNISKMYWSSIGQQYAFYIPSTKKESILKSVTIPLIVKDIHQGMTETSFATHPYGTMVNIAFMTNTNQLPDKKLNEYEKKVVIHSGKVTDNITINFEEEIEIPEEGLFLTMTIIGKTNKQGIYVPEMPYAIRELPDRKKKIIKIILPNYALVEAPKGQLTYFRNVFSDITKWERITRPMVYKNEKEYPFLNVGIGYTFSGY</sequence>
<gene>
    <name evidence="1" type="ORF">J2X31_000872</name>
</gene>
<dbReference type="EMBL" id="JAVDVI010000003">
    <property type="protein sequence ID" value="MDR6966872.1"/>
    <property type="molecule type" value="Genomic_DNA"/>
</dbReference>
<proteinExistence type="predicted"/>
<dbReference type="RefSeq" id="WP_310024752.1">
    <property type="nucleotide sequence ID" value="NZ_JAVDVI010000003.1"/>
</dbReference>
<evidence type="ECO:0000313" key="1">
    <source>
        <dbReference type="EMBL" id="MDR6966872.1"/>
    </source>
</evidence>
<comment type="caution">
    <text evidence="1">The sequence shown here is derived from an EMBL/GenBank/DDBJ whole genome shotgun (WGS) entry which is preliminary data.</text>
</comment>
<name>A0ABU1TLM6_9FLAO</name>
<evidence type="ECO:0008006" key="3">
    <source>
        <dbReference type="Google" id="ProtNLM"/>
    </source>
</evidence>